<name>A0ABV0P8D5_9TELE</name>
<dbReference type="PANTHER" id="PTHR11034">
    <property type="entry name" value="N-MYC DOWNSTREAM REGULATED"/>
    <property type="match status" value="1"/>
</dbReference>
<accession>A0ABV0P8D5</accession>
<comment type="caution">
    <text evidence="2">The sequence shown here is derived from an EMBL/GenBank/DDBJ whole genome shotgun (WGS) entry which is preliminary data.</text>
</comment>
<dbReference type="Pfam" id="PF03096">
    <property type="entry name" value="Ndr"/>
    <property type="match status" value="1"/>
</dbReference>
<sequence length="124" mass="13748">MARTNSALLVDQSQGVTVVSHVGVELPQQNNGVSLDLPHKLRLVWSLREHDVETAHGVLHVTMRGAAKGNRPTILTYHDIGLNHKSCFNTLFNYEDMQEVTQHFSVLHVDAPGQQENAPMFPTG</sequence>
<reference evidence="2 3" key="1">
    <citation type="submission" date="2021-06" db="EMBL/GenBank/DDBJ databases">
        <authorList>
            <person name="Palmer J.M."/>
        </authorList>
    </citation>
    <scope>NUCLEOTIDE SEQUENCE [LARGE SCALE GENOMIC DNA]</scope>
    <source>
        <strain evidence="2 3">GA_2019</strain>
        <tissue evidence="2">Muscle</tissue>
    </source>
</reference>
<organism evidence="2 3">
    <name type="scientific">Goodea atripinnis</name>
    <dbReference type="NCBI Taxonomy" id="208336"/>
    <lineage>
        <taxon>Eukaryota</taxon>
        <taxon>Metazoa</taxon>
        <taxon>Chordata</taxon>
        <taxon>Craniata</taxon>
        <taxon>Vertebrata</taxon>
        <taxon>Euteleostomi</taxon>
        <taxon>Actinopterygii</taxon>
        <taxon>Neopterygii</taxon>
        <taxon>Teleostei</taxon>
        <taxon>Neoteleostei</taxon>
        <taxon>Acanthomorphata</taxon>
        <taxon>Ovalentaria</taxon>
        <taxon>Atherinomorphae</taxon>
        <taxon>Cyprinodontiformes</taxon>
        <taxon>Goodeidae</taxon>
        <taxon>Goodea</taxon>
    </lineage>
</organism>
<dbReference type="Proteomes" id="UP001476798">
    <property type="component" value="Unassembled WGS sequence"/>
</dbReference>
<dbReference type="InterPro" id="IPR029058">
    <property type="entry name" value="AB_hydrolase_fold"/>
</dbReference>
<protein>
    <submittedName>
        <fullName evidence="2">Protein ndrg3</fullName>
    </submittedName>
</protein>
<comment type="similarity">
    <text evidence="1">Belongs to the NDRG family.</text>
</comment>
<proteinExistence type="inferred from homology"/>
<evidence type="ECO:0000313" key="2">
    <source>
        <dbReference type="EMBL" id="MEQ2179697.1"/>
    </source>
</evidence>
<dbReference type="Gene3D" id="3.40.50.1820">
    <property type="entry name" value="alpha/beta hydrolase"/>
    <property type="match status" value="1"/>
</dbReference>
<dbReference type="InterPro" id="IPR004142">
    <property type="entry name" value="NDRG"/>
</dbReference>
<evidence type="ECO:0000313" key="3">
    <source>
        <dbReference type="Proteomes" id="UP001476798"/>
    </source>
</evidence>
<dbReference type="EMBL" id="JAHRIO010063676">
    <property type="protein sequence ID" value="MEQ2179697.1"/>
    <property type="molecule type" value="Genomic_DNA"/>
</dbReference>
<keyword evidence="3" id="KW-1185">Reference proteome</keyword>
<evidence type="ECO:0000256" key="1">
    <source>
        <dbReference type="ARBA" id="ARBA00005598"/>
    </source>
</evidence>
<gene>
    <name evidence="2" type="primary">NDRG3</name>
    <name evidence="2" type="ORF">GOODEAATRI_027803</name>
</gene>